<feature type="domain" description="Expansin-like EG45" evidence="3">
    <location>
        <begin position="48"/>
        <end position="154"/>
    </location>
</feature>
<dbReference type="Gene3D" id="2.40.40.10">
    <property type="entry name" value="RlpA-like domain"/>
    <property type="match status" value="1"/>
</dbReference>
<dbReference type="InterPro" id="IPR036749">
    <property type="entry name" value="Expansin_CBD_sf"/>
</dbReference>
<evidence type="ECO:0000256" key="2">
    <source>
        <dbReference type="SAM" id="SignalP"/>
    </source>
</evidence>
<dbReference type="SUPFAM" id="SSF50685">
    <property type="entry name" value="Barwin-like endoglucanases"/>
    <property type="match status" value="1"/>
</dbReference>
<dbReference type="InterPro" id="IPR007117">
    <property type="entry name" value="Expansin_CBD"/>
</dbReference>
<evidence type="ECO:0000259" key="3">
    <source>
        <dbReference type="PROSITE" id="PS50842"/>
    </source>
</evidence>
<feature type="domain" description="Expansin-like CBD" evidence="4">
    <location>
        <begin position="168"/>
        <end position="251"/>
    </location>
</feature>
<dbReference type="GO" id="GO:0005576">
    <property type="term" value="C:extracellular region"/>
    <property type="evidence" value="ECO:0007669"/>
    <property type="project" value="InterPro"/>
</dbReference>
<gene>
    <name evidence="5" type="ORF">CEURO_LOCUS9695</name>
</gene>
<comment type="similarity">
    <text evidence="1">Belongs to the expansin family.</text>
</comment>
<dbReference type="PANTHER" id="PTHR31692:SF66">
    <property type="entry name" value="EXPANSIN-LIKE B1"/>
    <property type="match status" value="1"/>
</dbReference>
<dbReference type="InterPro" id="IPR009009">
    <property type="entry name" value="RlpA-like_DPBB"/>
</dbReference>
<accession>A0A9P0Z4Y8</accession>
<dbReference type="InterPro" id="IPR036908">
    <property type="entry name" value="RlpA-like_sf"/>
</dbReference>
<dbReference type="PANTHER" id="PTHR31692">
    <property type="entry name" value="EXPANSIN-B3"/>
    <property type="match status" value="1"/>
</dbReference>
<sequence length="256" mass="28855">MKMNIFPQYWNIFIVCSVFLVPAFCNSQRNFSSKATYYRTNDEMGNPSGACGYGEYGRTTNNGEVCAVSSRLFKNGAGCGACYQVRCKNNGLCSRDGENVMATDYTEGRNDMDFILNYRTYERLAKQPRMADILTEKGVLDVEYRRVPCTTEGNNLTVKVHENSQYPHYLSLVPTNQGGASDIFAVEVSEEETDEWVSMRRAYGAVWDLSNPPSGELKVRFLVSKGTDAKWFESDTTVIPVEWKAGITIETSIRVY</sequence>
<evidence type="ECO:0000313" key="6">
    <source>
        <dbReference type="Proteomes" id="UP001152484"/>
    </source>
</evidence>
<dbReference type="Proteomes" id="UP001152484">
    <property type="component" value="Unassembled WGS sequence"/>
</dbReference>
<dbReference type="InterPro" id="IPR007118">
    <property type="entry name" value="Expan_Lol_pI"/>
</dbReference>
<dbReference type="Gene3D" id="2.60.40.760">
    <property type="entry name" value="Expansin, cellulose-binding-like domain"/>
    <property type="match status" value="1"/>
</dbReference>
<dbReference type="PRINTS" id="PR01225">
    <property type="entry name" value="EXPANSNFAMLY"/>
</dbReference>
<protein>
    <recommendedName>
        <fullName evidence="7">Expansin-like B1</fullName>
    </recommendedName>
</protein>
<dbReference type="SUPFAM" id="SSF49590">
    <property type="entry name" value="PHL pollen allergen"/>
    <property type="match status" value="1"/>
</dbReference>
<organism evidence="5 6">
    <name type="scientific">Cuscuta europaea</name>
    <name type="common">European dodder</name>
    <dbReference type="NCBI Taxonomy" id="41803"/>
    <lineage>
        <taxon>Eukaryota</taxon>
        <taxon>Viridiplantae</taxon>
        <taxon>Streptophyta</taxon>
        <taxon>Embryophyta</taxon>
        <taxon>Tracheophyta</taxon>
        <taxon>Spermatophyta</taxon>
        <taxon>Magnoliopsida</taxon>
        <taxon>eudicotyledons</taxon>
        <taxon>Gunneridae</taxon>
        <taxon>Pentapetalae</taxon>
        <taxon>asterids</taxon>
        <taxon>lamiids</taxon>
        <taxon>Solanales</taxon>
        <taxon>Convolvulaceae</taxon>
        <taxon>Cuscuteae</taxon>
        <taxon>Cuscuta</taxon>
        <taxon>Cuscuta subgen. Cuscuta</taxon>
    </lineage>
</organism>
<name>A0A9P0Z4Y8_CUSEU</name>
<dbReference type="OrthoDB" id="5823761at2759"/>
<dbReference type="Pfam" id="PF01357">
    <property type="entry name" value="Expansin_C"/>
    <property type="match status" value="1"/>
</dbReference>
<evidence type="ECO:0000259" key="4">
    <source>
        <dbReference type="PROSITE" id="PS50843"/>
    </source>
</evidence>
<evidence type="ECO:0000313" key="5">
    <source>
        <dbReference type="EMBL" id="CAH9086597.1"/>
    </source>
</evidence>
<dbReference type="PROSITE" id="PS50843">
    <property type="entry name" value="EXPANSIN_CBD"/>
    <property type="match status" value="1"/>
</dbReference>
<comment type="caution">
    <text evidence="5">The sequence shown here is derived from an EMBL/GenBank/DDBJ whole genome shotgun (WGS) entry which is preliminary data.</text>
</comment>
<proteinExistence type="inferred from homology"/>
<dbReference type="GO" id="GO:0009653">
    <property type="term" value="P:anatomical structure morphogenesis"/>
    <property type="evidence" value="ECO:0007669"/>
    <property type="project" value="UniProtKB-ARBA"/>
</dbReference>
<dbReference type="AlphaFoldDB" id="A0A9P0Z4Y8"/>
<dbReference type="EMBL" id="CAMAPE010000019">
    <property type="protein sequence ID" value="CAH9086597.1"/>
    <property type="molecule type" value="Genomic_DNA"/>
</dbReference>
<dbReference type="PROSITE" id="PS50842">
    <property type="entry name" value="EXPANSIN_EG45"/>
    <property type="match status" value="1"/>
</dbReference>
<evidence type="ECO:0000256" key="1">
    <source>
        <dbReference type="RuleBase" id="RU003460"/>
    </source>
</evidence>
<keyword evidence="2" id="KW-0732">Signal</keyword>
<dbReference type="InterPro" id="IPR007112">
    <property type="entry name" value="Expansin/allergen_DPBB_dom"/>
</dbReference>
<evidence type="ECO:0008006" key="7">
    <source>
        <dbReference type="Google" id="ProtNLM"/>
    </source>
</evidence>
<feature type="signal peptide" evidence="2">
    <location>
        <begin position="1"/>
        <end position="27"/>
    </location>
</feature>
<reference evidence="5" key="1">
    <citation type="submission" date="2022-07" db="EMBL/GenBank/DDBJ databases">
        <authorList>
            <person name="Macas J."/>
            <person name="Novak P."/>
            <person name="Neumann P."/>
        </authorList>
    </citation>
    <scope>NUCLEOTIDE SEQUENCE</scope>
</reference>
<feature type="chain" id="PRO_5040387195" description="Expansin-like B1" evidence="2">
    <location>
        <begin position="28"/>
        <end position="256"/>
    </location>
</feature>
<dbReference type="Pfam" id="PF03330">
    <property type="entry name" value="DPBB_1"/>
    <property type="match status" value="1"/>
</dbReference>
<keyword evidence="6" id="KW-1185">Reference proteome</keyword>